<evidence type="ECO:0000313" key="11">
    <source>
        <dbReference type="EMBL" id="CAK3964497.1"/>
    </source>
</evidence>
<keyword evidence="2" id="KW-0813">Transport</keyword>
<dbReference type="SUPFAM" id="SSF48371">
    <property type="entry name" value="ARM repeat"/>
    <property type="match status" value="1"/>
</dbReference>
<dbReference type="GO" id="GO:0005829">
    <property type="term" value="C:cytosol"/>
    <property type="evidence" value="ECO:0007669"/>
    <property type="project" value="GOC"/>
</dbReference>
<dbReference type="GO" id="GO:0005768">
    <property type="term" value="C:endosome"/>
    <property type="evidence" value="ECO:0007669"/>
    <property type="project" value="TreeGrafter"/>
</dbReference>
<gene>
    <name evidence="11" type="ORF">LECACI_7A003487</name>
</gene>
<dbReference type="InterPro" id="IPR056457">
    <property type="entry name" value="DOP1_C"/>
</dbReference>
<feature type="compositionally biased region" description="Polar residues" evidence="7">
    <location>
        <begin position="364"/>
        <end position="384"/>
    </location>
</feature>
<dbReference type="GO" id="GO:0000139">
    <property type="term" value="C:Golgi membrane"/>
    <property type="evidence" value="ECO:0007669"/>
    <property type="project" value="UniProtKB-SubCell"/>
</dbReference>
<evidence type="ECO:0000313" key="12">
    <source>
        <dbReference type="Proteomes" id="UP001296104"/>
    </source>
</evidence>
<accession>A0AAI9E9W0</accession>
<dbReference type="InterPro" id="IPR007249">
    <property type="entry name" value="DOP1_N"/>
</dbReference>
<keyword evidence="12" id="KW-1185">Reference proteome</keyword>
<evidence type="ECO:0000256" key="1">
    <source>
        <dbReference type="ARBA" id="ARBA00004395"/>
    </source>
</evidence>
<evidence type="ECO:0000256" key="4">
    <source>
        <dbReference type="ARBA" id="ARBA00023034"/>
    </source>
</evidence>
<feature type="domain" description="DOP1-like middle TPR" evidence="9">
    <location>
        <begin position="389"/>
        <end position="595"/>
    </location>
</feature>
<feature type="region of interest" description="Disordered" evidence="7">
    <location>
        <begin position="1"/>
        <end position="28"/>
    </location>
</feature>
<dbReference type="InterPro" id="IPR056458">
    <property type="entry name" value="TPR_DOP1_M"/>
</dbReference>
<evidence type="ECO:0000256" key="2">
    <source>
        <dbReference type="ARBA" id="ARBA00022448"/>
    </source>
</evidence>
<comment type="similarity">
    <text evidence="6">Belongs to the DOP1 family.</text>
</comment>
<evidence type="ECO:0000259" key="8">
    <source>
        <dbReference type="Pfam" id="PF04118"/>
    </source>
</evidence>
<dbReference type="PANTHER" id="PTHR14042">
    <property type="entry name" value="DOPEY-RELATED"/>
    <property type="match status" value="1"/>
</dbReference>
<keyword evidence="4" id="KW-0333">Golgi apparatus</keyword>
<dbReference type="InterPro" id="IPR016024">
    <property type="entry name" value="ARM-type_fold"/>
</dbReference>
<evidence type="ECO:0000256" key="7">
    <source>
        <dbReference type="SAM" id="MobiDB-lite"/>
    </source>
</evidence>
<dbReference type="GO" id="GO:0006895">
    <property type="term" value="P:Golgi to endosome transport"/>
    <property type="evidence" value="ECO:0007669"/>
    <property type="project" value="InterPro"/>
</dbReference>
<dbReference type="InterPro" id="IPR040314">
    <property type="entry name" value="DOP1"/>
</dbReference>
<keyword evidence="5" id="KW-0472">Membrane</keyword>
<dbReference type="PANTHER" id="PTHR14042:SF24">
    <property type="entry name" value="PROTEIN DOPEY-1 HOMOLOG"/>
    <property type="match status" value="1"/>
</dbReference>
<name>A0AAI9E9W0_9PEZI</name>
<dbReference type="Pfam" id="PF24597">
    <property type="entry name" value="TPR_DOP1_M"/>
    <property type="match status" value="1"/>
</dbReference>
<feature type="domain" description="DOP1-like C-terminal" evidence="10">
    <location>
        <begin position="1332"/>
        <end position="1804"/>
    </location>
</feature>
<evidence type="ECO:0000256" key="3">
    <source>
        <dbReference type="ARBA" id="ARBA00022927"/>
    </source>
</evidence>
<feature type="compositionally biased region" description="Polar residues" evidence="7">
    <location>
        <begin position="1016"/>
        <end position="1037"/>
    </location>
</feature>
<feature type="region of interest" description="Disordered" evidence="7">
    <location>
        <begin position="1012"/>
        <end position="1054"/>
    </location>
</feature>
<comment type="caution">
    <text evidence="11">The sequence shown here is derived from an EMBL/GenBank/DDBJ whole genome shotgun (WGS) entry which is preliminary data.</text>
</comment>
<evidence type="ECO:0000259" key="9">
    <source>
        <dbReference type="Pfam" id="PF24597"/>
    </source>
</evidence>
<dbReference type="Pfam" id="PF04118">
    <property type="entry name" value="Dopey_N"/>
    <property type="match status" value="1"/>
</dbReference>
<comment type="subcellular location">
    <subcellularLocation>
        <location evidence="1">Golgi apparatus membrane</location>
        <topology evidence="1">Peripheral membrane protein</topology>
    </subcellularLocation>
</comment>
<dbReference type="GO" id="GO:0015031">
    <property type="term" value="P:protein transport"/>
    <property type="evidence" value="ECO:0007669"/>
    <property type="project" value="UniProtKB-KW"/>
</dbReference>
<evidence type="ECO:0000259" key="10">
    <source>
        <dbReference type="Pfam" id="PF24598"/>
    </source>
</evidence>
<protein>
    <submittedName>
        <fullName evidence="11">Related to regulator of reproduction</fullName>
    </submittedName>
</protein>
<dbReference type="Proteomes" id="UP001296104">
    <property type="component" value="Unassembled WGS sequence"/>
</dbReference>
<feature type="domain" description="DOP1 N-terminal" evidence="8">
    <location>
        <begin position="39"/>
        <end position="358"/>
    </location>
</feature>
<feature type="region of interest" description="Disordered" evidence="7">
    <location>
        <begin position="359"/>
        <end position="384"/>
    </location>
</feature>
<dbReference type="Pfam" id="PF24598">
    <property type="entry name" value="DOP1_C"/>
    <property type="match status" value="1"/>
</dbReference>
<dbReference type="GO" id="GO:0005802">
    <property type="term" value="C:trans-Golgi network"/>
    <property type="evidence" value="ECO:0007669"/>
    <property type="project" value="TreeGrafter"/>
</dbReference>
<reference evidence="11" key="1">
    <citation type="submission" date="2023-11" db="EMBL/GenBank/DDBJ databases">
        <authorList>
            <person name="Alioto T."/>
            <person name="Alioto T."/>
            <person name="Gomez Garrido J."/>
        </authorList>
    </citation>
    <scope>NUCLEOTIDE SEQUENCE</scope>
</reference>
<keyword evidence="3" id="KW-0653">Protein transport</keyword>
<evidence type="ECO:0000256" key="5">
    <source>
        <dbReference type="ARBA" id="ARBA00023136"/>
    </source>
</evidence>
<dbReference type="EMBL" id="CAVMBE010000017">
    <property type="protein sequence ID" value="CAK3964497.1"/>
    <property type="molecule type" value="Genomic_DNA"/>
</dbReference>
<evidence type="ECO:0000256" key="6">
    <source>
        <dbReference type="ARBA" id="ARBA00046326"/>
    </source>
</evidence>
<sequence length="1829" mass="202715">MSHDAAHGRHSVSPPSSGRSSPVPRATRRVVEDGLYKADKSLKRYAANIERVLSTWEIAPEEWADYIAFLGRLLKAIQTHPKDAPILPHSDAISTRLAQCLNPALPSGVHQKSLELYHYIFTTFGNDYIASHLHELLPGLSSVLSFASLTVRPGLYSLFEDHIVALSPSDLRPALKSLILGLLPALEEENSEDFERAFGILQSFEESFAPTFKSDDLTQESDGYFWQCLFLAVVSSPSRRQGALNFLSRKLPKLGRDPAASSAGPDKIRLSREAQRIISPEPGLLVRCFICSLSDPQILIQRGFLDLLVTHLPLDSIVLQEKIGSDDLDRLVTAATQVLLRRDMSLNRRLWSWFLGPEPKDQPDASQPSSPTISRESSQESEPSAQLRYFSRNGQASLKRCILSMLQSPRMEPSWRARPFRICLSLMDRWEIGGLLIPEVFLPAMKSLHTYSLNAPSNDVADVVRSASLFFDGVEASLIWERLMGVLRDAFERGQPAGPALQLYQWIINSFNVKDEEMLNIHIPHAILYLLSSFDPANFASKSRQQILTLLSQMLEIVPARVFKSSGDHERNVRKHGPSETAGDDKIRRAIAKYYRGDEPSTGKPTAPYDSAEVLSLIIPRIVSILEKALSTLDSELCAQSTALFMDLLSKKEGGVSLHGARLRETLTKTLCATSGSTSATPFPIISSTIMLMTMLRSQTSSEDYFSESQASQLTVALSSRLWEYFSPEKPKYHVEATKALWQLEDFAFPGDALAATLTGLVRNRGEAIDQAEATRRFCVLWNHSITTGGSKSGTLRRGSAISVLSDAKQHSRSLQVLERPLLLIIDQLEDPELPAFDVVKSWLDGLHSLDQVLVLLFRNLSELRLSVFENRDPGEQQEKRRRDGDIRGVEYVLSLFQNILTHDSEWTWQCLSRILVTGSTAEEEHDGFASLTETCLALLCNERHRSKSLDRRLISILELLLNSPAAVELKPLDLDTILLDRLVACIEGDLVSLQGGILRLVQAALKLRLPKSEAEQQPTTTHRGSSSNSPKRNSTAPYPRPTTSASVTSPSPTPPPQLFKCLRLGFSSPATRYHLDQWLAFLADVLPNFADAIFSNLLPLIECFCQQLRKNHEEMLMLSKKGGSAKAVAPEAVAMSLLDGLEMLLDRAYECLVSEAVSEPPPKENEAKQSFLTNVTSGVFKSEGPPSRTSTSNNRLTVILAFQDSIRVALRMWIWASKPSTASDLDDSSSATTAYNALRVRNKTRHLLEQIFSVEPLESLEVLIAHWCFAGEDTDAHSALSILQVMQVSRPKNVVPATLNALGTRTNPGSIPTSRTSSLTLDLSPSDIATFFSAYLDSTEDDAMDEIWQDCITFSKDVLANPLPYRQILPHLLSIILLLAEKLNNTNFGEQRKMRRELTDIFQRLLSATFTALPSGYIAELAAEDALQNGDTASRHARIAHSMTLIPVLNRVVGKIDLILDTQERIGASVNTITASLLVPTFHARSFPKNVNDDVLTLVTSMTRKAPSAKSWKKEISEAFNDPRLLSSAPAVMINGWFPVLHQWSLYDKERMPELLARLAPPSGAGIMFGVGASAARLEADRKTQFNLRRICILLLASPEDTYVAHLRPIEEKLAELFEASRSSSPSAAIRAELFMLCRSLALSVSTMHLSPLWPIINDRLQSALTSLLPNSQNANDFNNLSLLQACKLLDLLIALSPDEFQLHEWLYITDTVDAVYQPADWNSAALSDQVAEVLGSTTADDNLITATPNTSASAGRRRALLADDLPVDKDDIKALPKEEFVRAVLRPFLSQLSIHAYESVYSMDSLDADALKRDLLNDLLDLGSIVE</sequence>
<feature type="compositionally biased region" description="Low complexity" evidence="7">
    <location>
        <begin position="11"/>
        <end position="24"/>
    </location>
</feature>
<feature type="compositionally biased region" description="Low complexity" evidence="7">
    <location>
        <begin position="1042"/>
        <end position="1051"/>
    </location>
</feature>
<organism evidence="11 12">
    <name type="scientific">Lecanosticta acicola</name>
    <dbReference type="NCBI Taxonomy" id="111012"/>
    <lineage>
        <taxon>Eukaryota</taxon>
        <taxon>Fungi</taxon>
        <taxon>Dikarya</taxon>
        <taxon>Ascomycota</taxon>
        <taxon>Pezizomycotina</taxon>
        <taxon>Dothideomycetes</taxon>
        <taxon>Dothideomycetidae</taxon>
        <taxon>Mycosphaerellales</taxon>
        <taxon>Mycosphaerellaceae</taxon>
        <taxon>Lecanosticta</taxon>
    </lineage>
</organism>
<proteinExistence type="inferred from homology"/>